<dbReference type="Gene3D" id="3.30.1370.10">
    <property type="entry name" value="K Homology domain, type 1"/>
    <property type="match status" value="4"/>
</dbReference>
<feature type="region of interest" description="Disordered" evidence="3">
    <location>
        <begin position="61"/>
        <end position="81"/>
    </location>
</feature>
<protein>
    <recommendedName>
        <fullName evidence="4">K Homology domain-containing protein</fullName>
    </recommendedName>
</protein>
<evidence type="ECO:0000259" key="4">
    <source>
        <dbReference type="SMART" id="SM00322"/>
    </source>
</evidence>
<keyword evidence="1" id="KW-0677">Repeat</keyword>
<evidence type="ECO:0000256" key="2">
    <source>
        <dbReference type="PROSITE-ProRule" id="PRU00117"/>
    </source>
</evidence>
<feature type="domain" description="K Homology" evidence="4">
    <location>
        <begin position="327"/>
        <end position="400"/>
    </location>
</feature>
<reference evidence="5" key="1">
    <citation type="submission" date="2021-02" db="EMBL/GenBank/DDBJ databases">
        <title>First Annotated Genome of the Yellow-green Alga Tribonema minus.</title>
        <authorList>
            <person name="Mahan K.M."/>
        </authorList>
    </citation>
    <scope>NUCLEOTIDE SEQUENCE</scope>
    <source>
        <strain evidence="5">UTEX B ZZ1240</strain>
    </source>
</reference>
<keyword evidence="6" id="KW-1185">Reference proteome</keyword>
<dbReference type="Pfam" id="PF22675">
    <property type="entry name" value="KH-I_KHDC4-BBP"/>
    <property type="match status" value="1"/>
</dbReference>
<dbReference type="CDD" id="cd00105">
    <property type="entry name" value="KH-I"/>
    <property type="match status" value="1"/>
</dbReference>
<dbReference type="PANTHER" id="PTHR10288">
    <property type="entry name" value="KH DOMAIN CONTAINING RNA BINDING PROTEIN"/>
    <property type="match status" value="1"/>
</dbReference>
<comment type="caution">
    <text evidence="5">The sequence shown here is derived from an EMBL/GenBank/DDBJ whole genome shotgun (WGS) entry which is preliminary data.</text>
</comment>
<feature type="domain" description="K Homology" evidence="4">
    <location>
        <begin position="410"/>
        <end position="481"/>
    </location>
</feature>
<proteinExistence type="predicted"/>
<dbReference type="PROSITE" id="PS50084">
    <property type="entry name" value="KH_TYPE_1"/>
    <property type="match status" value="3"/>
</dbReference>
<evidence type="ECO:0000256" key="3">
    <source>
        <dbReference type="SAM" id="MobiDB-lite"/>
    </source>
</evidence>
<evidence type="ECO:0000313" key="5">
    <source>
        <dbReference type="EMBL" id="KAG5178352.1"/>
    </source>
</evidence>
<feature type="region of interest" description="Disordered" evidence="3">
    <location>
        <begin position="627"/>
        <end position="646"/>
    </location>
</feature>
<sequence>MPVALLVHQFPGLRGSQADGLHTRWQPAKGRWRLVHLHRQQNAKAEAPATDEVLGKRKDRWSDNEDEANGHASEPVAKKQSKIVVPEGVGVGGLGTSLKAMEETTGAKISIHGKGAGDGAASEEPLHVVVEGTDIEIATATKEIEGLLKQPEAAVATPAVLAEPSPLTAATLGQPDSTMAAGQFQVASTMPAVGMMPTGDAGTVAFDEMHFEIPNEMVGVVIGRGGENIQKIQREYGVNIQIAKAQDVRPGATTRPVTLKGPKHSLVPAKAEVDKLIMERQAGFAPTLGGGMPSMGGGMHAPNMGQYGSGMGGGGMGGGGGMYGPGPREQVTMPIPNDKVGLVIGKQGGTIKGIQMRTSSNIQVPPQPDMDDPTRRTITIAAPSKMQIDLAMREVQNVIDAGLTGTGPTGGNTVILQVPNDRVGLIIGKAGATIKELQNRSGARIQIPPQSDPGTTMRSVSITGVGDAPMRAKYEMEQMLMGFDRQQQQQPPQGAFGGAPPGYGASPYGQPTPTPYGASPYGQPAYGQPQPYGMPAAQPAYSAYGQQYQQPDLYAAQAAQAAQAAHYQQQAQQQQAAAPAPAAAAAGGVDLTQYHTQFWQYAAYYGERVAREQYGAWAPPVGTPPPAGIVLPAPGQEQPAPAAGQR</sequence>
<dbReference type="SMART" id="SM00322">
    <property type="entry name" value="KH"/>
    <property type="match status" value="4"/>
</dbReference>
<dbReference type="Pfam" id="PF00013">
    <property type="entry name" value="KH_1"/>
    <property type="match status" value="3"/>
</dbReference>
<feature type="domain" description="K Homology" evidence="4">
    <location>
        <begin position="77"/>
        <end position="149"/>
    </location>
</feature>
<accession>A0A835YN15</accession>
<evidence type="ECO:0000313" key="6">
    <source>
        <dbReference type="Proteomes" id="UP000664859"/>
    </source>
</evidence>
<dbReference type="InterPro" id="IPR004088">
    <property type="entry name" value="KH_dom_type_1"/>
</dbReference>
<organism evidence="5 6">
    <name type="scientific">Tribonema minus</name>
    <dbReference type="NCBI Taxonomy" id="303371"/>
    <lineage>
        <taxon>Eukaryota</taxon>
        <taxon>Sar</taxon>
        <taxon>Stramenopiles</taxon>
        <taxon>Ochrophyta</taxon>
        <taxon>PX clade</taxon>
        <taxon>Xanthophyceae</taxon>
        <taxon>Tribonematales</taxon>
        <taxon>Tribonemataceae</taxon>
        <taxon>Tribonema</taxon>
    </lineage>
</organism>
<dbReference type="Proteomes" id="UP000664859">
    <property type="component" value="Unassembled WGS sequence"/>
</dbReference>
<dbReference type="SUPFAM" id="SSF54791">
    <property type="entry name" value="Eukaryotic type KH-domain (KH-domain type I)"/>
    <property type="match status" value="4"/>
</dbReference>
<dbReference type="AlphaFoldDB" id="A0A835YN15"/>
<dbReference type="InterPro" id="IPR004087">
    <property type="entry name" value="KH_dom"/>
</dbReference>
<feature type="compositionally biased region" description="Low complexity" evidence="3">
    <location>
        <begin position="632"/>
        <end position="646"/>
    </location>
</feature>
<evidence type="ECO:0000256" key="1">
    <source>
        <dbReference type="ARBA" id="ARBA00022737"/>
    </source>
</evidence>
<keyword evidence="2" id="KW-0694">RNA-binding</keyword>
<gene>
    <name evidence="5" type="ORF">JKP88DRAFT_270499</name>
</gene>
<dbReference type="EMBL" id="JAFCMP010000515">
    <property type="protein sequence ID" value="KAG5178352.1"/>
    <property type="molecule type" value="Genomic_DNA"/>
</dbReference>
<dbReference type="InterPro" id="IPR055256">
    <property type="entry name" value="KH_1_KHDC4/BBP-like"/>
</dbReference>
<dbReference type="OrthoDB" id="5204190at2759"/>
<dbReference type="GO" id="GO:0003723">
    <property type="term" value="F:RNA binding"/>
    <property type="evidence" value="ECO:0007669"/>
    <property type="project" value="UniProtKB-UniRule"/>
</dbReference>
<feature type="domain" description="K Homology" evidence="4">
    <location>
        <begin position="205"/>
        <end position="278"/>
    </location>
</feature>
<feature type="compositionally biased region" description="Low complexity" evidence="3">
    <location>
        <begin position="502"/>
        <end position="511"/>
    </location>
</feature>
<name>A0A835YN15_9STRA</name>
<feature type="region of interest" description="Disordered" evidence="3">
    <location>
        <begin position="487"/>
        <end position="516"/>
    </location>
</feature>
<dbReference type="InterPro" id="IPR036612">
    <property type="entry name" value="KH_dom_type_1_sf"/>
</dbReference>